<dbReference type="Pfam" id="PF13561">
    <property type="entry name" value="adh_short_C2"/>
    <property type="match status" value="1"/>
</dbReference>
<accession>A0A386UN64</accession>
<dbReference type="SUPFAM" id="SSF51735">
    <property type="entry name" value="NAD(P)-binding Rossmann-fold domains"/>
    <property type="match status" value="1"/>
</dbReference>
<name>A0A386UN64_9RHOB</name>
<protein>
    <submittedName>
        <fullName evidence="4">SDR family NAD(P)-dependent oxidoreductase</fullName>
        <ecNumber evidence="4">1.1.1.100</ecNumber>
    </submittedName>
</protein>
<dbReference type="Proteomes" id="UP000272010">
    <property type="component" value="Chromosome"/>
</dbReference>
<evidence type="ECO:0000256" key="2">
    <source>
        <dbReference type="ARBA" id="ARBA00022857"/>
    </source>
</evidence>
<dbReference type="FunFam" id="3.40.50.720:FF:000084">
    <property type="entry name" value="Short-chain dehydrogenase reductase"/>
    <property type="match status" value="1"/>
</dbReference>
<dbReference type="InterPro" id="IPR052178">
    <property type="entry name" value="Sec_Metab_Biosynth_SDR"/>
</dbReference>
<dbReference type="EC" id="1.1.1.100" evidence="4"/>
<dbReference type="PANTHER" id="PTHR43618:SF8">
    <property type="entry name" value="7ALPHA-HYDROXYSTEROID DEHYDROGENASE"/>
    <property type="match status" value="1"/>
</dbReference>
<organism evidence="4 5">
    <name type="scientific">Paracoccus yeei</name>
    <dbReference type="NCBI Taxonomy" id="147645"/>
    <lineage>
        <taxon>Bacteria</taxon>
        <taxon>Pseudomonadati</taxon>
        <taxon>Pseudomonadota</taxon>
        <taxon>Alphaproteobacteria</taxon>
        <taxon>Rhodobacterales</taxon>
        <taxon>Paracoccaceae</taxon>
        <taxon>Paracoccus</taxon>
    </lineage>
</organism>
<dbReference type="InterPro" id="IPR002347">
    <property type="entry name" value="SDR_fam"/>
</dbReference>
<reference evidence="5" key="1">
    <citation type="submission" date="2018-07" db="EMBL/GenBank/DDBJ databases">
        <title>Genome Structure of the Opportunistic Pathogen Paracoccus yeei (Alphaproteobacteria) and Identification of Putative Virulence Factors.</title>
        <authorList>
            <person name="Lasek R."/>
            <person name="Szuplewska M."/>
            <person name="Mitura M."/>
            <person name="Decewicz P."/>
            <person name="Chmielowska C."/>
            <person name="Pawlot A."/>
            <person name="Sentkowska D."/>
            <person name="Czarnecki J."/>
            <person name="Bartosik D."/>
        </authorList>
    </citation>
    <scope>NUCLEOTIDE SEQUENCE [LARGE SCALE GENOMIC DNA]</scope>
    <source>
        <strain evidence="5">CCUG 32053</strain>
    </source>
</reference>
<gene>
    <name evidence="4" type="ORF">PY32053_01953</name>
</gene>
<dbReference type="Gene3D" id="3.40.50.720">
    <property type="entry name" value="NAD(P)-binding Rossmann-like Domain"/>
    <property type="match status" value="1"/>
</dbReference>
<evidence type="ECO:0000313" key="5">
    <source>
        <dbReference type="Proteomes" id="UP000272010"/>
    </source>
</evidence>
<evidence type="ECO:0000313" key="4">
    <source>
        <dbReference type="EMBL" id="AYF01570.1"/>
    </source>
</evidence>
<keyword evidence="2" id="KW-0521">NADP</keyword>
<dbReference type="PRINTS" id="PR00081">
    <property type="entry name" value="GDHRDH"/>
</dbReference>
<dbReference type="GO" id="GO:0004316">
    <property type="term" value="F:3-oxoacyl-[acyl-carrier-protein] reductase (NADPH) activity"/>
    <property type="evidence" value="ECO:0007669"/>
    <property type="project" value="UniProtKB-EC"/>
</dbReference>
<evidence type="ECO:0000256" key="3">
    <source>
        <dbReference type="ARBA" id="ARBA00023002"/>
    </source>
</evidence>
<evidence type="ECO:0000256" key="1">
    <source>
        <dbReference type="ARBA" id="ARBA00006484"/>
    </source>
</evidence>
<dbReference type="AlphaFoldDB" id="A0A386UN64"/>
<dbReference type="EMBL" id="CP031078">
    <property type="protein sequence ID" value="AYF01570.1"/>
    <property type="molecule type" value="Genomic_DNA"/>
</dbReference>
<proteinExistence type="inferred from homology"/>
<dbReference type="PANTHER" id="PTHR43618">
    <property type="entry name" value="7-ALPHA-HYDROXYSTEROID DEHYDROGENASE"/>
    <property type="match status" value="1"/>
</dbReference>
<dbReference type="PRINTS" id="PR00080">
    <property type="entry name" value="SDRFAMILY"/>
</dbReference>
<sequence length="275" mass="28903">MASLETMFDVRGKSVIVTGGASGIGRAYAEILLQQGARVCIFDIDAEGLDRTVADLAKGAGQGGEIWGQQVDVGDRPAMAMAFDAVADRDGRIDTVFANAGIDPGPGFMMPDGDRNPDGAIENIPDSQWDRGIEINLTSVYTTVKNAVRHMKPNGGGQIIVTSSIASQINESIVGTSYMPAKAAVNHFVRHMAMELGAFGIRVNAILPGPFITNIAGGRLRNKADRAAFERQSLIGRIGDVEDIKGLALLLASPAGAFFTGSLIVIDGGALTRMT</sequence>
<dbReference type="CDD" id="cd05233">
    <property type="entry name" value="SDR_c"/>
    <property type="match status" value="1"/>
</dbReference>
<comment type="similarity">
    <text evidence="1">Belongs to the short-chain dehydrogenases/reductases (SDR) family.</text>
</comment>
<dbReference type="InterPro" id="IPR036291">
    <property type="entry name" value="NAD(P)-bd_dom_sf"/>
</dbReference>
<dbReference type="RefSeq" id="WP_120443547.1">
    <property type="nucleotide sequence ID" value="NZ_CP031078.1"/>
</dbReference>
<keyword evidence="3 4" id="KW-0560">Oxidoreductase</keyword>